<dbReference type="PATRIC" id="fig|45076.6.peg.2585"/>
<proteinExistence type="predicted"/>
<dbReference type="OrthoDB" id="5653889at2"/>
<evidence type="ECO:0000313" key="3">
    <source>
        <dbReference type="Proteomes" id="UP000054662"/>
    </source>
</evidence>
<dbReference type="AlphaFoldDB" id="A0A0W1A3H8"/>
<feature type="transmembrane region" description="Helical" evidence="1">
    <location>
        <begin position="42"/>
        <end position="61"/>
    </location>
</feature>
<feature type="transmembrane region" description="Helical" evidence="1">
    <location>
        <begin position="124"/>
        <end position="146"/>
    </location>
</feature>
<feature type="transmembrane region" description="Helical" evidence="1">
    <location>
        <begin position="341"/>
        <end position="362"/>
    </location>
</feature>
<dbReference type="EMBL" id="LNZC01000031">
    <property type="protein sequence ID" value="KTD75785.1"/>
    <property type="molecule type" value="Genomic_DNA"/>
</dbReference>
<keyword evidence="1" id="KW-0812">Transmembrane</keyword>
<feature type="transmembrane region" description="Helical" evidence="1">
    <location>
        <begin position="67"/>
        <end position="87"/>
    </location>
</feature>
<reference evidence="2 3" key="1">
    <citation type="submission" date="2015-11" db="EMBL/GenBank/DDBJ databases">
        <title>Genomic analysis of 38 Legionella species identifies large and diverse effector repertoires.</title>
        <authorList>
            <person name="Burstein D."/>
            <person name="Amaro F."/>
            <person name="Zusman T."/>
            <person name="Lifshitz Z."/>
            <person name="Cohen O."/>
            <person name="Gilbert J.A."/>
            <person name="Pupko T."/>
            <person name="Shuman H.A."/>
            <person name="Segal G."/>
        </authorList>
    </citation>
    <scope>NUCLEOTIDE SEQUENCE [LARGE SCALE GENOMIC DNA]</scope>
    <source>
        <strain evidence="2 3">ATCC 49508</strain>
    </source>
</reference>
<dbReference type="NCBIfam" id="NF033872">
    <property type="entry name" value="SidA_fam"/>
    <property type="match status" value="1"/>
</dbReference>
<evidence type="ECO:0000313" key="2">
    <source>
        <dbReference type="EMBL" id="KTD75785.1"/>
    </source>
</evidence>
<dbReference type="Proteomes" id="UP000054662">
    <property type="component" value="Unassembled WGS sequence"/>
</dbReference>
<feature type="transmembrane region" description="Helical" evidence="1">
    <location>
        <begin position="314"/>
        <end position="335"/>
    </location>
</feature>
<name>A0A0W1A3H8_9GAMM</name>
<dbReference type="RefSeq" id="WP_058494120.1">
    <property type="nucleotide sequence ID" value="NZ_CBCRUR010000021.1"/>
</dbReference>
<keyword evidence="1" id="KW-1133">Transmembrane helix</keyword>
<keyword evidence="1" id="KW-0472">Membrane</keyword>
<accession>A0A0W1A3H8</accession>
<sequence length="463" mass="52031">MAKNTKKKYKLSEKMQRLKKHILNLLSEKKTFMEKVHERSKFIALITLGINNAFNIIVALFRSFKTIPIIGGIFQTIAAIPMVISLISDPTITLKQKALGGILCLTIGAVALAAFFLLNVAVMIFAIIGSSLFTLFLGYESISLLMDKIDSSKNYHEQKELRSLIESRNYPDGDEYNEQLEIRAVQLNYILARKSLKKERKTLLKEELEFINAILEQKKIIIGANTANKAAKLAKLYKSHQLQLEQLTKILAEKLPLVTEEINDDDELLQEIHAIQMAILSTRKDIANIIKPLAEYDFEYTLAKGKLGLSLSSLTINTITTIISILILLIGMGVITAQPVLFPILIAIDTTFAVLGLMRWIAEKVTLHEEQSHQRKNEERQKEGILIEALCAYEYALEKNNAAAPENSNPTVPDYVIANTAKADSVKHNKSLKFFDKQEEKPACQAADLFVVFDENDILANMP</sequence>
<protein>
    <submittedName>
        <fullName evidence="2">SidA protein, subsrate of the Dot/Icm transport system</fullName>
    </submittedName>
</protein>
<organism evidence="2 3">
    <name type="scientific">Legionella worsleiensis</name>
    <dbReference type="NCBI Taxonomy" id="45076"/>
    <lineage>
        <taxon>Bacteria</taxon>
        <taxon>Pseudomonadati</taxon>
        <taxon>Pseudomonadota</taxon>
        <taxon>Gammaproteobacteria</taxon>
        <taxon>Legionellales</taxon>
        <taxon>Legionellaceae</taxon>
        <taxon>Legionella</taxon>
    </lineage>
</organism>
<evidence type="ECO:0000256" key="1">
    <source>
        <dbReference type="SAM" id="Phobius"/>
    </source>
</evidence>
<feature type="transmembrane region" description="Helical" evidence="1">
    <location>
        <begin position="99"/>
        <end position="118"/>
    </location>
</feature>
<gene>
    <name evidence="2" type="primary">sidA</name>
    <name evidence="2" type="ORF">Lwor_2351</name>
</gene>
<comment type="caution">
    <text evidence="2">The sequence shown here is derived from an EMBL/GenBank/DDBJ whole genome shotgun (WGS) entry which is preliminary data.</text>
</comment>
<keyword evidence="3" id="KW-1185">Reference proteome</keyword>